<evidence type="ECO:0000256" key="2">
    <source>
        <dbReference type="ARBA" id="ARBA00023121"/>
    </source>
</evidence>
<proteinExistence type="inferred from homology"/>
<accession>A0ABM3ML22</accession>
<keyword evidence="3" id="KW-1185">Reference proteome</keyword>
<reference evidence="4" key="1">
    <citation type="submission" date="2025-08" db="UniProtKB">
        <authorList>
            <consortium name="RefSeq"/>
        </authorList>
    </citation>
    <scope>IDENTIFICATION</scope>
    <source>
        <tissue evidence="4">Whole larvae</tissue>
    </source>
</reference>
<dbReference type="RefSeq" id="XP_052751949.1">
    <property type="nucleotide sequence ID" value="XM_052895989.1"/>
</dbReference>
<dbReference type="SUPFAM" id="SSF50814">
    <property type="entry name" value="Lipocalins"/>
    <property type="match status" value="1"/>
</dbReference>
<protein>
    <submittedName>
        <fullName evidence="4">Fatty acid-binding protein-like</fullName>
    </submittedName>
</protein>
<dbReference type="CDD" id="cd00742">
    <property type="entry name" value="FABP"/>
    <property type="match status" value="1"/>
</dbReference>
<dbReference type="InterPro" id="IPR000463">
    <property type="entry name" value="Fatty_acid-bd"/>
</dbReference>
<evidence type="ECO:0000313" key="4">
    <source>
        <dbReference type="RefSeq" id="XP_052751949.1"/>
    </source>
</evidence>
<evidence type="ECO:0000256" key="1">
    <source>
        <dbReference type="ARBA" id="ARBA00008390"/>
    </source>
</evidence>
<comment type="similarity">
    <text evidence="1">Belongs to the calycin superfamily. Fatty-acid binding protein (FABP) family.</text>
</comment>
<evidence type="ECO:0000313" key="3">
    <source>
        <dbReference type="Proteomes" id="UP001652740"/>
    </source>
</evidence>
<sequence>MDQYLGKKYKLKSSDKFDDFLKFLGIGLLQRKTATSLSPVCELTRADDGTYTYSFTSPVKSLKYVFKEGEETVTERADGAKMMSTFTFEGDDFIQIEVHDNGKRSRHVRTFTEDKIVVISTIEGWDDKAVRVYERVN</sequence>
<dbReference type="InterPro" id="IPR031259">
    <property type="entry name" value="ILBP"/>
</dbReference>
<dbReference type="Gene3D" id="2.40.128.20">
    <property type="match status" value="1"/>
</dbReference>
<dbReference type="PANTHER" id="PTHR11955">
    <property type="entry name" value="FATTY ACID BINDING PROTEIN"/>
    <property type="match status" value="1"/>
</dbReference>
<dbReference type="Pfam" id="PF14651">
    <property type="entry name" value="Lipocalin_7"/>
    <property type="match status" value="1"/>
</dbReference>
<keyword evidence="2" id="KW-0446">Lipid-binding</keyword>
<dbReference type="GeneID" id="116412847"/>
<gene>
    <name evidence="4" type="primary">LOC116412847</name>
</gene>
<dbReference type="Proteomes" id="UP001652740">
    <property type="component" value="Unplaced"/>
</dbReference>
<dbReference type="PRINTS" id="PR00178">
    <property type="entry name" value="FATTYACIDBP"/>
</dbReference>
<dbReference type="InterPro" id="IPR012674">
    <property type="entry name" value="Calycin"/>
</dbReference>
<organism evidence="3 4">
    <name type="scientific">Galleria mellonella</name>
    <name type="common">Greater wax moth</name>
    <dbReference type="NCBI Taxonomy" id="7137"/>
    <lineage>
        <taxon>Eukaryota</taxon>
        <taxon>Metazoa</taxon>
        <taxon>Ecdysozoa</taxon>
        <taxon>Arthropoda</taxon>
        <taxon>Hexapoda</taxon>
        <taxon>Insecta</taxon>
        <taxon>Pterygota</taxon>
        <taxon>Neoptera</taxon>
        <taxon>Endopterygota</taxon>
        <taxon>Lepidoptera</taxon>
        <taxon>Glossata</taxon>
        <taxon>Ditrysia</taxon>
        <taxon>Pyraloidea</taxon>
        <taxon>Pyralidae</taxon>
        <taxon>Galleriinae</taxon>
        <taxon>Galleria</taxon>
    </lineage>
</organism>
<name>A0ABM3ML22_GALME</name>